<dbReference type="InterPro" id="IPR023129">
    <property type="entry name" value="MTH889-like_dom_sf"/>
</dbReference>
<dbReference type="KEGG" id="oyw:OdinLCB4_005345"/>
<reference evidence="1" key="1">
    <citation type="journal article" date="2017" name="Nature">
        <title>Asgard archaea illuminate the origin of eukaryotic cellular complexity.</title>
        <authorList>
            <person name="Zaremba-Niedzwiedzka K."/>
            <person name="Caceres E.F."/>
            <person name="Saw J.H."/>
            <person name="Backstrom D."/>
            <person name="Juzokaite L."/>
            <person name="Vancaester E."/>
            <person name="Seitz K.W."/>
            <person name="Anantharaman K."/>
            <person name="Starnawski P."/>
            <person name="Kjeldsen K.U."/>
            <person name="Scott M.B."/>
            <person name="Nunoura T."/>
            <person name="Banfield J.F."/>
            <person name="Schramm A."/>
            <person name="Baker B.J."/>
            <person name="Spang A."/>
            <person name="Ettema T.J.G."/>
        </authorList>
    </citation>
    <scope>NUCLEOTIDE SEQUENCE</scope>
    <source>
        <strain evidence="1">LCB_4</strain>
    </source>
</reference>
<dbReference type="Proteomes" id="UP000186851">
    <property type="component" value="Chromosome"/>
</dbReference>
<dbReference type="EMBL" id="CP091871">
    <property type="protein sequence ID" value="WEU39895.1"/>
    <property type="molecule type" value="Genomic_DNA"/>
</dbReference>
<evidence type="ECO:0000313" key="2">
    <source>
        <dbReference type="Proteomes" id="UP000186851"/>
    </source>
</evidence>
<dbReference type="Gene3D" id="3.30.70.1340">
    <property type="entry name" value="MTH889-like domain"/>
    <property type="match status" value="1"/>
</dbReference>
<proteinExistence type="predicted"/>
<dbReference type="Pfam" id="PF02680">
    <property type="entry name" value="DUF211"/>
    <property type="match status" value="1"/>
</dbReference>
<dbReference type="SUPFAM" id="SSF160363">
    <property type="entry name" value="MTH889-like"/>
    <property type="match status" value="1"/>
</dbReference>
<dbReference type="AlphaFoldDB" id="A0AAF0IAX2"/>
<organism evidence="1 2">
    <name type="scientific">Odinarchaeota yellowstonii (strain LCB_4)</name>
    <dbReference type="NCBI Taxonomy" id="1841599"/>
    <lineage>
        <taxon>Archaea</taxon>
        <taxon>Promethearchaeati</taxon>
        <taxon>Candidatus Odinarchaeota</taxon>
        <taxon>Candidatus Odinarchaeia</taxon>
        <taxon>Candidatus Odinarchaeales</taxon>
        <taxon>Candidatus Odinarchaeaceae</taxon>
        <taxon>Candidatus Odinarchaeum</taxon>
    </lineage>
</organism>
<dbReference type="PANTHER" id="PTHR42240:SF1">
    <property type="entry name" value="DUF211 DOMAIN-CONTAINING PROTEIN"/>
    <property type="match status" value="1"/>
</dbReference>
<gene>
    <name evidence="1" type="ORF">OdinLCB4_005345</name>
</gene>
<dbReference type="PANTHER" id="PTHR42240">
    <property type="entry name" value="DUF211 DOMAIN-CONTAINING PROTEIN"/>
    <property type="match status" value="1"/>
</dbReference>
<name>A0AAF0IAX2_ODILC</name>
<dbReference type="InterPro" id="IPR003831">
    <property type="entry name" value="DUF211"/>
</dbReference>
<accession>A0AAF0IAX2</accession>
<sequence>MAECDKIEQVEGVTKGIRRIVLDVLKPHTPNLVELAGIISRIEGVCGVNISLVEVDADTESVKVTIMGSNLNYSIIKAILEKYGAAVHSIDQVVAGRMVVEEPSTHQL</sequence>
<protein>
    <submittedName>
        <fullName evidence="1">DUF211 domain-containing protein</fullName>
    </submittedName>
</protein>
<reference evidence="1" key="2">
    <citation type="journal article" date="2022" name="Nat. Microbiol.">
        <title>A closed Candidatus Odinarchaeum chromosome exposes Asgard archaeal viruses.</title>
        <authorList>
            <person name="Tamarit D."/>
            <person name="Caceres E.F."/>
            <person name="Krupovic M."/>
            <person name="Nijland R."/>
            <person name="Eme L."/>
            <person name="Robinson N.P."/>
            <person name="Ettema T.J.G."/>
        </authorList>
    </citation>
    <scope>NUCLEOTIDE SEQUENCE</scope>
    <source>
        <strain evidence="1">LCB_4</strain>
    </source>
</reference>
<evidence type="ECO:0000313" key="1">
    <source>
        <dbReference type="EMBL" id="WEU39895.1"/>
    </source>
</evidence>